<evidence type="ECO:0000256" key="5">
    <source>
        <dbReference type="ARBA" id="ARBA00022692"/>
    </source>
</evidence>
<dbReference type="AlphaFoldDB" id="A0A9P5N5D1"/>
<feature type="transmembrane region" description="Helical" evidence="8">
    <location>
        <begin position="236"/>
        <end position="254"/>
    </location>
</feature>
<evidence type="ECO:0000313" key="11">
    <source>
        <dbReference type="Proteomes" id="UP000759537"/>
    </source>
</evidence>
<dbReference type="GO" id="GO:0006629">
    <property type="term" value="P:lipid metabolic process"/>
    <property type="evidence" value="ECO:0007669"/>
    <property type="project" value="InterPro"/>
</dbReference>
<evidence type="ECO:0000256" key="2">
    <source>
        <dbReference type="ARBA" id="ARBA00005179"/>
    </source>
</evidence>
<evidence type="ECO:0000256" key="8">
    <source>
        <dbReference type="SAM" id="Phobius"/>
    </source>
</evidence>
<reference evidence="10" key="1">
    <citation type="submission" date="2019-10" db="EMBL/GenBank/DDBJ databases">
        <authorList>
            <consortium name="DOE Joint Genome Institute"/>
            <person name="Kuo A."/>
            <person name="Miyauchi S."/>
            <person name="Kiss E."/>
            <person name="Drula E."/>
            <person name="Kohler A."/>
            <person name="Sanchez-Garcia M."/>
            <person name="Andreopoulos B."/>
            <person name="Barry K.W."/>
            <person name="Bonito G."/>
            <person name="Buee M."/>
            <person name="Carver A."/>
            <person name="Chen C."/>
            <person name="Cichocki N."/>
            <person name="Clum A."/>
            <person name="Culley D."/>
            <person name="Crous P.W."/>
            <person name="Fauchery L."/>
            <person name="Girlanda M."/>
            <person name="Hayes R."/>
            <person name="Keri Z."/>
            <person name="LaButti K."/>
            <person name="Lipzen A."/>
            <person name="Lombard V."/>
            <person name="Magnuson J."/>
            <person name="Maillard F."/>
            <person name="Morin E."/>
            <person name="Murat C."/>
            <person name="Nolan M."/>
            <person name="Ohm R."/>
            <person name="Pangilinan J."/>
            <person name="Pereira M."/>
            <person name="Perotto S."/>
            <person name="Peter M."/>
            <person name="Riley R."/>
            <person name="Sitrit Y."/>
            <person name="Stielow B."/>
            <person name="Szollosi G."/>
            <person name="Zifcakova L."/>
            <person name="Stursova M."/>
            <person name="Spatafora J.W."/>
            <person name="Tedersoo L."/>
            <person name="Vaario L.-M."/>
            <person name="Yamada A."/>
            <person name="Yan M."/>
            <person name="Wang P."/>
            <person name="Xu J."/>
            <person name="Bruns T."/>
            <person name="Baldrian P."/>
            <person name="Vilgalys R."/>
            <person name="Henrissat B."/>
            <person name="Grigoriev I.V."/>
            <person name="Hibbett D."/>
            <person name="Nagy L.G."/>
            <person name="Martin F.M."/>
        </authorList>
    </citation>
    <scope>NUCLEOTIDE SEQUENCE</scope>
    <source>
        <strain evidence="10">Prilba</strain>
    </source>
</reference>
<evidence type="ECO:0000256" key="7">
    <source>
        <dbReference type="ARBA" id="ARBA00023136"/>
    </source>
</evidence>
<dbReference type="InterPro" id="IPR044851">
    <property type="entry name" value="Wax_synthase"/>
</dbReference>
<dbReference type="InterPro" id="IPR032805">
    <property type="entry name" value="Wax_synthase_dom"/>
</dbReference>
<feature type="domain" description="Wax synthase" evidence="9">
    <location>
        <begin position="279"/>
        <end position="358"/>
    </location>
</feature>
<comment type="pathway">
    <text evidence="2">Secondary metabolite biosynthesis.</text>
</comment>
<evidence type="ECO:0000256" key="3">
    <source>
        <dbReference type="ARBA" id="ARBA00007282"/>
    </source>
</evidence>
<dbReference type="OrthoDB" id="1077582at2759"/>
<dbReference type="GO" id="GO:0008374">
    <property type="term" value="F:O-acyltransferase activity"/>
    <property type="evidence" value="ECO:0007669"/>
    <property type="project" value="InterPro"/>
</dbReference>
<reference evidence="10" key="2">
    <citation type="journal article" date="2020" name="Nat. Commun.">
        <title>Large-scale genome sequencing of mycorrhizal fungi provides insights into the early evolution of symbiotic traits.</title>
        <authorList>
            <person name="Miyauchi S."/>
            <person name="Kiss E."/>
            <person name="Kuo A."/>
            <person name="Drula E."/>
            <person name="Kohler A."/>
            <person name="Sanchez-Garcia M."/>
            <person name="Morin E."/>
            <person name="Andreopoulos B."/>
            <person name="Barry K.W."/>
            <person name="Bonito G."/>
            <person name="Buee M."/>
            <person name="Carver A."/>
            <person name="Chen C."/>
            <person name="Cichocki N."/>
            <person name="Clum A."/>
            <person name="Culley D."/>
            <person name="Crous P.W."/>
            <person name="Fauchery L."/>
            <person name="Girlanda M."/>
            <person name="Hayes R.D."/>
            <person name="Keri Z."/>
            <person name="LaButti K."/>
            <person name="Lipzen A."/>
            <person name="Lombard V."/>
            <person name="Magnuson J."/>
            <person name="Maillard F."/>
            <person name="Murat C."/>
            <person name="Nolan M."/>
            <person name="Ohm R.A."/>
            <person name="Pangilinan J."/>
            <person name="Pereira M.F."/>
            <person name="Perotto S."/>
            <person name="Peter M."/>
            <person name="Pfister S."/>
            <person name="Riley R."/>
            <person name="Sitrit Y."/>
            <person name="Stielow J.B."/>
            <person name="Szollosi G."/>
            <person name="Zifcakova L."/>
            <person name="Stursova M."/>
            <person name="Spatafora J.W."/>
            <person name="Tedersoo L."/>
            <person name="Vaario L.M."/>
            <person name="Yamada A."/>
            <person name="Yan M."/>
            <person name="Wang P."/>
            <person name="Xu J."/>
            <person name="Bruns T."/>
            <person name="Baldrian P."/>
            <person name="Vilgalys R."/>
            <person name="Dunand C."/>
            <person name="Henrissat B."/>
            <person name="Grigoriev I.V."/>
            <person name="Hibbett D."/>
            <person name="Nagy L.G."/>
            <person name="Martin F.M."/>
        </authorList>
    </citation>
    <scope>NUCLEOTIDE SEQUENCE</scope>
    <source>
        <strain evidence="10">Prilba</strain>
    </source>
</reference>
<dbReference type="GO" id="GO:0016020">
    <property type="term" value="C:membrane"/>
    <property type="evidence" value="ECO:0007669"/>
    <property type="project" value="UniProtKB-SubCell"/>
</dbReference>
<keyword evidence="11" id="KW-1185">Reference proteome</keyword>
<dbReference type="Proteomes" id="UP000759537">
    <property type="component" value="Unassembled WGS sequence"/>
</dbReference>
<evidence type="ECO:0000256" key="6">
    <source>
        <dbReference type="ARBA" id="ARBA00022989"/>
    </source>
</evidence>
<proteinExistence type="inferred from homology"/>
<comment type="subcellular location">
    <subcellularLocation>
        <location evidence="1">Membrane</location>
        <topology evidence="1">Multi-pass membrane protein</topology>
    </subcellularLocation>
</comment>
<sequence length="439" mass="49548">MGIFDAFNPYSFCGFLANLNGASPEGLIPDGHIPSVADRIPATRKVILTEFVPVLALLYTLAVLVQLPSTRVLRLSVLVAMGMLAWRVSTRHDFNGSDEPGYNWISMTVCWVMTFQMLRATDFATTTKPFVRERFSWHPPNAPKDYTTQLKGALLNAFDLTFNARGIGWNWGKGIYIPPISDSARKGPIDFLVGHVIMQTFFDFIMFAQQSWDLSPSKYPTHRHGGTIFDPDLPPLWRYGKVIAITAICPFVIYTSFQASYYLMGFIAMTLFGQVAEQWPPLFQAPWLATSLSDFWGMRWHQLFKRPFIVCGAKPAARFFGRAGGVLGVFFISGVMHDLGVWGAGIGTEPSSVTLFFLMMGVGCVLEGIWREKTGSKVQGPWGWLWSMVWWVFWGSWLVDAWARRGLTTSKMSADVARPALYWVHVVQRWVELHGQPFK</sequence>
<feature type="transmembrane region" description="Helical" evidence="8">
    <location>
        <begin position="319"/>
        <end position="339"/>
    </location>
</feature>
<comment type="similarity">
    <text evidence="3">Belongs to the wax synthase family.</text>
</comment>
<gene>
    <name evidence="10" type="ORF">DFH94DRAFT_841284</name>
</gene>
<keyword evidence="4 10" id="KW-0808">Transferase</keyword>
<keyword evidence="5 8" id="KW-0812">Transmembrane</keyword>
<accession>A0A9P5N5D1</accession>
<dbReference type="PANTHER" id="PTHR31595:SF57">
    <property type="entry name" value="OS04G0481900 PROTEIN"/>
    <property type="match status" value="1"/>
</dbReference>
<evidence type="ECO:0000259" key="9">
    <source>
        <dbReference type="Pfam" id="PF13813"/>
    </source>
</evidence>
<dbReference type="Pfam" id="PF13813">
    <property type="entry name" value="MBOAT_2"/>
    <property type="match status" value="1"/>
</dbReference>
<evidence type="ECO:0000256" key="4">
    <source>
        <dbReference type="ARBA" id="ARBA00022679"/>
    </source>
</evidence>
<organism evidence="10 11">
    <name type="scientific">Russula ochroleuca</name>
    <dbReference type="NCBI Taxonomy" id="152965"/>
    <lineage>
        <taxon>Eukaryota</taxon>
        <taxon>Fungi</taxon>
        <taxon>Dikarya</taxon>
        <taxon>Basidiomycota</taxon>
        <taxon>Agaricomycotina</taxon>
        <taxon>Agaricomycetes</taxon>
        <taxon>Russulales</taxon>
        <taxon>Russulaceae</taxon>
        <taxon>Russula</taxon>
    </lineage>
</organism>
<comment type="caution">
    <text evidence="10">The sequence shown here is derived from an EMBL/GenBank/DDBJ whole genome shotgun (WGS) entry which is preliminary data.</text>
</comment>
<feature type="transmembrane region" description="Helical" evidence="8">
    <location>
        <begin position="351"/>
        <end position="370"/>
    </location>
</feature>
<evidence type="ECO:0000256" key="1">
    <source>
        <dbReference type="ARBA" id="ARBA00004141"/>
    </source>
</evidence>
<keyword evidence="7 8" id="KW-0472">Membrane</keyword>
<dbReference type="EMBL" id="WHVB01000001">
    <property type="protein sequence ID" value="KAF8486810.1"/>
    <property type="molecule type" value="Genomic_DNA"/>
</dbReference>
<name>A0A9P5N5D1_9AGAM</name>
<dbReference type="PANTHER" id="PTHR31595">
    <property type="entry name" value="LONG-CHAIN-ALCOHOL O-FATTY-ACYLTRANSFERASE 3-RELATED"/>
    <property type="match status" value="1"/>
</dbReference>
<evidence type="ECO:0000313" key="10">
    <source>
        <dbReference type="EMBL" id="KAF8486810.1"/>
    </source>
</evidence>
<keyword evidence="6 8" id="KW-1133">Transmembrane helix</keyword>
<protein>
    <submittedName>
        <fullName evidence="10">Membrane bound O-acyl transferase family-domain-containing protein</fullName>
    </submittedName>
</protein>
<feature type="transmembrane region" description="Helical" evidence="8">
    <location>
        <begin position="382"/>
        <end position="403"/>
    </location>
</feature>